<organism evidence="2 3">
    <name type="scientific">Curtobacterium aurantiacum</name>
    <dbReference type="NCBI Taxonomy" id="3236919"/>
    <lineage>
        <taxon>Bacteria</taxon>
        <taxon>Bacillati</taxon>
        <taxon>Actinomycetota</taxon>
        <taxon>Actinomycetes</taxon>
        <taxon>Micrococcales</taxon>
        <taxon>Microbacteriaceae</taxon>
        <taxon>Curtobacterium</taxon>
    </lineage>
</organism>
<evidence type="ECO:0000259" key="1">
    <source>
        <dbReference type="PROSITE" id="PS51459"/>
    </source>
</evidence>
<dbReference type="PANTHER" id="PTHR39426:SF1">
    <property type="entry name" value="HOMOLOGY TO DEATH-ON-CURING PROTEIN OF PHAGE P1"/>
    <property type="match status" value="1"/>
</dbReference>
<feature type="domain" description="Fido" evidence="1">
    <location>
        <begin position="1"/>
        <end position="124"/>
    </location>
</feature>
<sequence>MIHLTTDEALHIARRSLGADDAVRDVGLLEAAVARPAASVGGNDAYPTLVDKAAALVHSAVRNHALVDGNKRLGLMLLVVFLGVNGVRLHASNDQAYDFIVAIAEGELDAVPEIAAALSSMVSDD</sequence>
<evidence type="ECO:0000313" key="3">
    <source>
        <dbReference type="Proteomes" id="UP001519641"/>
    </source>
</evidence>
<comment type="caution">
    <text evidence="2">The sequence shown here is derived from an EMBL/GenBank/DDBJ whole genome shotgun (WGS) entry which is preliminary data.</text>
</comment>
<accession>A0ABS5VJC6</accession>
<dbReference type="EMBL" id="JAHEWS010000046">
    <property type="protein sequence ID" value="MBT1589588.1"/>
    <property type="molecule type" value="Genomic_DNA"/>
</dbReference>
<reference evidence="2 3" key="1">
    <citation type="submission" date="2021-05" db="EMBL/GenBank/DDBJ databases">
        <title>Whole genome sequence of Curtobacterium flaccumfaciens pv. flaccumfaciens strain CFBP 8819.</title>
        <authorList>
            <person name="Osdaghi E."/>
            <person name="Taghouti G."/>
            <person name="Portier P."/>
            <person name="Fazliarab A."/>
            <person name="Taghavi S.M."/>
            <person name="Briand M."/>
            <person name="Le-Saux M."/>
            <person name="Jacques M.-A."/>
        </authorList>
    </citation>
    <scope>NUCLEOTIDE SEQUENCE [LARGE SCALE GENOMIC DNA]</scope>
    <source>
        <strain evidence="2 3">CFBP 8819</strain>
    </source>
</reference>
<dbReference type="Proteomes" id="UP001519641">
    <property type="component" value="Unassembled WGS sequence"/>
</dbReference>
<protein>
    <submittedName>
        <fullName evidence="2">Type II toxin-antitoxin system death-on-curing family toxin</fullName>
    </submittedName>
</protein>
<dbReference type="InterPro" id="IPR006440">
    <property type="entry name" value="Doc"/>
</dbReference>
<keyword evidence="3" id="KW-1185">Reference proteome</keyword>
<dbReference type="PANTHER" id="PTHR39426">
    <property type="entry name" value="HOMOLOGY TO DEATH-ON-CURING PROTEIN OF PHAGE P1"/>
    <property type="match status" value="1"/>
</dbReference>
<dbReference type="RefSeq" id="WP_214545586.1">
    <property type="nucleotide sequence ID" value="NZ_JAHEWS010000046.1"/>
</dbReference>
<dbReference type="InterPro" id="IPR003812">
    <property type="entry name" value="Fido"/>
</dbReference>
<dbReference type="InterPro" id="IPR053737">
    <property type="entry name" value="Type_II_TA_Toxin"/>
</dbReference>
<dbReference type="NCBIfam" id="TIGR01550">
    <property type="entry name" value="DOC_P1"/>
    <property type="match status" value="1"/>
</dbReference>
<proteinExistence type="predicted"/>
<dbReference type="Gene3D" id="1.20.120.1870">
    <property type="entry name" value="Fic/DOC protein, Fido domain"/>
    <property type="match status" value="1"/>
</dbReference>
<dbReference type="PROSITE" id="PS51459">
    <property type="entry name" value="FIDO"/>
    <property type="match status" value="1"/>
</dbReference>
<name>A0ABS5VJC6_9MICO</name>
<dbReference type="Pfam" id="PF02661">
    <property type="entry name" value="Fic"/>
    <property type="match status" value="1"/>
</dbReference>
<gene>
    <name evidence="2" type="ORF">KK097_17380</name>
</gene>
<evidence type="ECO:0000313" key="2">
    <source>
        <dbReference type="EMBL" id="MBT1589588.1"/>
    </source>
</evidence>